<evidence type="ECO:0000313" key="2">
    <source>
        <dbReference type="Proteomes" id="UP001208649"/>
    </source>
</evidence>
<dbReference type="Proteomes" id="UP001208649">
    <property type="component" value="Unassembled WGS sequence"/>
</dbReference>
<accession>A0ABT2W0Y1</accession>
<gene>
    <name evidence="1" type="ORF">NZ698_00425</name>
</gene>
<proteinExistence type="predicted"/>
<dbReference type="EMBL" id="JAOTEM010000001">
    <property type="protein sequence ID" value="MCU7615645.1"/>
    <property type="molecule type" value="Genomic_DNA"/>
</dbReference>
<dbReference type="RefSeq" id="WP_263000778.1">
    <property type="nucleotide sequence ID" value="NZ_JAOTEM010000001.1"/>
</dbReference>
<comment type="caution">
    <text evidence="1">The sequence shown here is derived from an EMBL/GenBank/DDBJ whole genome shotgun (WGS) entry which is preliminary data.</text>
</comment>
<name>A0ABT2W0Y1_9FLAO</name>
<protein>
    <submittedName>
        <fullName evidence="1">Uncharacterized protein</fullName>
    </submittedName>
</protein>
<organism evidence="1 2">
    <name type="scientific">Chryseobacterium edaphi</name>
    <dbReference type="NCBI Taxonomy" id="2976532"/>
    <lineage>
        <taxon>Bacteria</taxon>
        <taxon>Pseudomonadati</taxon>
        <taxon>Bacteroidota</taxon>
        <taxon>Flavobacteriia</taxon>
        <taxon>Flavobacteriales</taxon>
        <taxon>Weeksellaceae</taxon>
        <taxon>Chryseobacterium group</taxon>
        <taxon>Chryseobacterium</taxon>
    </lineage>
</organism>
<keyword evidence="2" id="KW-1185">Reference proteome</keyword>
<evidence type="ECO:0000313" key="1">
    <source>
        <dbReference type="EMBL" id="MCU7615645.1"/>
    </source>
</evidence>
<reference evidence="2" key="1">
    <citation type="submission" date="2023-07" db="EMBL/GenBank/DDBJ databases">
        <title>Chryseobacterium sp. strain PBS4-4 Genome sequencing and assembly.</title>
        <authorList>
            <person name="Jung Y."/>
        </authorList>
    </citation>
    <scope>NUCLEOTIDE SEQUENCE [LARGE SCALE GENOMIC DNA]</scope>
    <source>
        <strain evidence="2">PBS4-4</strain>
    </source>
</reference>
<sequence>MIILQQEVFEFLSKQGYEVKSWLWEYEDETFPNGVTLHESWTFTATKEGDDQCEETIYTEVFDKEVKQLLKQLDKI</sequence>